<dbReference type="AlphaFoldDB" id="A0AAN6ZA95"/>
<feature type="signal peptide" evidence="1">
    <location>
        <begin position="1"/>
        <end position="19"/>
    </location>
</feature>
<comment type="caution">
    <text evidence="2">The sequence shown here is derived from an EMBL/GenBank/DDBJ whole genome shotgun (WGS) entry which is preliminary data.</text>
</comment>
<reference evidence="2" key="2">
    <citation type="submission" date="2023-05" db="EMBL/GenBank/DDBJ databases">
        <authorList>
            <consortium name="Lawrence Berkeley National Laboratory"/>
            <person name="Steindorff A."/>
            <person name="Hensen N."/>
            <person name="Bonometti L."/>
            <person name="Westerberg I."/>
            <person name="Brannstrom I.O."/>
            <person name="Guillou S."/>
            <person name="Cros-Aarteil S."/>
            <person name="Calhoun S."/>
            <person name="Haridas S."/>
            <person name="Kuo A."/>
            <person name="Mondo S."/>
            <person name="Pangilinan J."/>
            <person name="Riley R."/>
            <person name="Labutti K."/>
            <person name="Andreopoulos B."/>
            <person name="Lipzen A."/>
            <person name="Chen C."/>
            <person name="Yanf M."/>
            <person name="Daum C."/>
            <person name="Ng V."/>
            <person name="Clum A."/>
            <person name="Ohm R."/>
            <person name="Martin F."/>
            <person name="Silar P."/>
            <person name="Natvig D."/>
            <person name="Lalanne C."/>
            <person name="Gautier V."/>
            <person name="Ament-Velasquez S.L."/>
            <person name="Kruys A."/>
            <person name="Hutchinson M.I."/>
            <person name="Powell A.J."/>
            <person name="Barry K."/>
            <person name="Miller A.N."/>
            <person name="Grigoriev I.V."/>
            <person name="Debuchy R."/>
            <person name="Gladieux P."/>
            <person name="Thoren M.H."/>
            <person name="Johannesson H."/>
        </authorList>
    </citation>
    <scope>NUCLEOTIDE SEQUENCE</scope>
    <source>
        <strain evidence="2">CBS 123565</strain>
    </source>
</reference>
<dbReference type="PANTHER" id="PTHR35605">
    <property type="entry name" value="ECP2 EFFECTOR PROTEIN DOMAIN-CONTAINING PROTEIN-RELATED"/>
    <property type="match status" value="1"/>
</dbReference>
<name>A0AAN6ZA95_9PEZI</name>
<feature type="chain" id="PRO_5042946552" description="Secreted protein" evidence="1">
    <location>
        <begin position="20"/>
        <end position="192"/>
    </location>
</feature>
<dbReference type="Proteomes" id="UP001304895">
    <property type="component" value="Unassembled WGS sequence"/>
</dbReference>
<evidence type="ECO:0008006" key="4">
    <source>
        <dbReference type="Google" id="ProtNLM"/>
    </source>
</evidence>
<organism evidence="2 3">
    <name type="scientific">Trichocladium antarcticum</name>
    <dbReference type="NCBI Taxonomy" id="1450529"/>
    <lineage>
        <taxon>Eukaryota</taxon>
        <taxon>Fungi</taxon>
        <taxon>Dikarya</taxon>
        <taxon>Ascomycota</taxon>
        <taxon>Pezizomycotina</taxon>
        <taxon>Sordariomycetes</taxon>
        <taxon>Sordariomycetidae</taxon>
        <taxon>Sordariales</taxon>
        <taxon>Chaetomiaceae</taxon>
        <taxon>Trichocladium</taxon>
    </lineage>
</organism>
<keyword evidence="3" id="KW-1185">Reference proteome</keyword>
<accession>A0AAN6ZA95</accession>
<reference evidence="2" key="1">
    <citation type="journal article" date="2023" name="Mol. Phylogenet. Evol.">
        <title>Genome-scale phylogeny and comparative genomics of the fungal order Sordariales.</title>
        <authorList>
            <person name="Hensen N."/>
            <person name="Bonometti L."/>
            <person name="Westerberg I."/>
            <person name="Brannstrom I.O."/>
            <person name="Guillou S."/>
            <person name="Cros-Aarteil S."/>
            <person name="Calhoun S."/>
            <person name="Haridas S."/>
            <person name="Kuo A."/>
            <person name="Mondo S."/>
            <person name="Pangilinan J."/>
            <person name="Riley R."/>
            <person name="LaButti K."/>
            <person name="Andreopoulos B."/>
            <person name="Lipzen A."/>
            <person name="Chen C."/>
            <person name="Yan M."/>
            <person name="Daum C."/>
            <person name="Ng V."/>
            <person name="Clum A."/>
            <person name="Steindorff A."/>
            <person name="Ohm R.A."/>
            <person name="Martin F."/>
            <person name="Silar P."/>
            <person name="Natvig D.O."/>
            <person name="Lalanne C."/>
            <person name="Gautier V."/>
            <person name="Ament-Velasquez S.L."/>
            <person name="Kruys A."/>
            <person name="Hutchinson M.I."/>
            <person name="Powell A.J."/>
            <person name="Barry K."/>
            <person name="Miller A.N."/>
            <person name="Grigoriev I.V."/>
            <person name="Debuchy R."/>
            <person name="Gladieux P."/>
            <person name="Hiltunen Thoren M."/>
            <person name="Johannesson H."/>
        </authorList>
    </citation>
    <scope>NUCLEOTIDE SEQUENCE</scope>
    <source>
        <strain evidence="2">CBS 123565</strain>
    </source>
</reference>
<proteinExistence type="predicted"/>
<sequence>MRASIALVLVAWMGKSVLGDDSDSGIPGYGTQVMQWEVEVTPGHTELLNGTIQEAYEQAHQINPDFTPPGSGKDTAEGTVIRGLHEKRGHVTCGGFKTGVVVPTLDGVRYLRRITGKPHNQPGPRYCTRVSCSWKSAIWWCNDNQGPLYLDSWNQIADSAYEILVECADGTDVSGQNFERGNWNIIVRRDSC</sequence>
<gene>
    <name evidence="2" type="ORF">BT67DRAFT_465288</name>
</gene>
<protein>
    <recommendedName>
        <fullName evidence="4">Secreted protein</fullName>
    </recommendedName>
</protein>
<keyword evidence="1" id="KW-0732">Signal</keyword>
<dbReference type="PANTHER" id="PTHR35605:SF1">
    <property type="entry name" value="ECP2 EFFECTOR PROTEIN DOMAIN-CONTAINING PROTEIN-RELATED"/>
    <property type="match status" value="1"/>
</dbReference>
<evidence type="ECO:0000313" key="3">
    <source>
        <dbReference type="Proteomes" id="UP001304895"/>
    </source>
</evidence>
<dbReference type="EMBL" id="MU853444">
    <property type="protein sequence ID" value="KAK4130059.1"/>
    <property type="molecule type" value="Genomic_DNA"/>
</dbReference>
<evidence type="ECO:0000256" key="1">
    <source>
        <dbReference type="SAM" id="SignalP"/>
    </source>
</evidence>
<evidence type="ECO:0000313" key="2">
    <source>
        <dbReference type="EMBL" id="KAK4130059.1"/>
    </source>
</evidence>